<accession>A0ABU1D252</accession>
<evidence type="ECO:0000313" key="2">
    <source>
        <dbReference type="Proteomes" id="UP001232156"/>
    </source>
</evidence>
<keyword evidence="2" id="KW-1185">Reference proteome</keyword>
<sequence length="79" mass="9647">MFGLMLRIQLVFNRWFENFFLEDRYRYLARRGGFEDTFDKRLAHYRERKQYGAVRLAYSDARYEHARKNLGSMAGRSVK</sequence>
<proteinExistence type="predicted"/>
<organism evidence="1 2">
    <name type="scientific">Yanghanlia caeni</name>
    <dbReference type="NCBI Taxonomy" id="3064283"/>
    <lineage>
        <taxon>Bacteria</taxon>
        <taxon>Pseudomonadati</taxon>
        <taxon>Pseudomonadota</taxon>
        <taxon>Betaproteobacteria</taxon>
        <taxon>Burkholderiales</taxon>
        <taxon>Alcaligenaceae</taxon>
        <taxon>Yanghanlia</taxon>
    </lineage>
</organism>
<reference evidence="1 2" key="1">
    <citation type="submission" date="2023-08" db="EMBL/GenBank/DDBJ databases">
        <title>Alcaligenaceae gen. nov., a novel taxon isolated from the sludge of Yixing Pesticide Factory.</title>
        <authorList>
            <person name="Ruan L."/>
        </authorList>
    </citation>
    <scope>NUCLEOTIDE SEQUENCE [LARGE SCALE GENOMIC DNA]</scope>
    <source>
        <strain evidence="1 2">LG-2</strain>
    </source>
</reference>
<dbReference type="Proteomes" id="UP001232156">
    <property type="component" value="Unassembled WGS sequence"/>
</dbReference>
<name>A0ABU1D252_9BURK</name>
<dbReference type="RefSeq" id="WP_165279150.1">
    <property type="nucleotide sequence ID" value="NZ_JAUZQE010000001.1"/>
</dbReference>
<protein>
    <submittedName>
        <fullName evidence="1">Uncharacterized protein</fullName>
    </submittedName>
</protein>
<dbReference type="EMBL" id="JAUZQE010000001">
    <property type="protein sequence ID" value="MDR4124510.1"/>
    <property type="molecule type" value="Genomic_DNA"/>
</dbReference>
<evidence type="ECO:0000313" key="1">
    <source>
        <dbReference type="EMBL" id="MDR4124510.1"/>
    </source>
</evidence>
<comment type="caution">
    <text evidence="1">The sequence shown here is derived from an EMBL/GenBank/DDBJ whole genome shotgun (WGS) entry which is preliminary data.</text>
</comment>
<gene>
    <name evidence="1" type="ORF">Q8947_00725</name>
</gene>